<dbReference type="AlphaFoldDB" id="A0A0B1S777"/>
<accession>A0A0B1S777</accession>
<dbReference type="PANTHER" id="PTHR11769">
    <property type="entry name" value="HYALURONIDASE"/>
    <property type="match status" value="1"/>
</dbReference>
<dbReference type="InterPro" id="IPR017853">
    <property type="entry name" value="GH"/>
</dbReference>
<evidence type="ECO:0000313" key="4">
    <source>
        <dbReference type="EMBL" id="KHJ79746.1"/>
    </source>
</evidence>
<reference evidence="4 5" key="1">
    <citation type="submission" date="2014-03" db="EMBL/GenBank/DDBJ databases">
        <title>Draft genome of the hookworm Oesophagostomum dentatum.</title>
        <authorList>
            <person name="Mitreva M."/>
        </authorList>
    </citation>
    <scope>NUCLEOTIDE SEQUENCE [LARGE SCALE GENOMIC DNA]</scope>
    <source>
        <strain evidence="4 5">OD-Hann</strain>
    </source>
</reference>
<dbReference type="InterPro" id="IPR013785">
    <property type="entry name" value="Aldolase_TIM"/>
</dbReference>
<comment type="catalytic activity">
    <reaction evidence="3">
        <text>Random hydrolysis of (1-&gt;4)-linkages between N-acetyl-beta-D-glucosamine and D-glucuronate residues in hyaluronate.</text>
        <dbReference type="EC" id="3.2.1.35"/>
    </reaction>
</comment>
<proteinExistence type="inferred from homology"/>
<organism evidence="4 5">
    <name type="scientific">Oesophagostomum dentatum</name>
    <name type="common">Nodular worm</name>
    <dbReference type="NCBI Taxonomy" id="61180"/>
    <lineage>
        <taxon>Eukaryota</taxon>
        <taxon>Metazoa</taxon>
        <taxon>Ecdysozoa</taxon>
        <taxon>Nematoda</taxon>
        <taxon>Chromadorea</taxon>
        <taxon>Rhabditida</taxon>
        <taxon>Rhabditina</taxon>
        <taxon>Rhabditomorpha</taxon>
        <taxon>Strongyloidea</taxon>
        <taxon>Strongylidae</taxon>
        <taxon>Oesophagostomum</taxon>
    </lineage>
</organism>
<keyword evidence="3" id="KW-0326">Glycosidase</keyword>
<dbReference type="Proteomes" id="UP000053660">
    <property type="component" value="Unassembled WGS sequence"/>
</dbReference>
<dbReference type="EMBL" id="KN603445">
    <property type="protein sequence ID" value="KHJ79746.1"/>
    <property type="molecule type" value="Genomic_DNA"/>
</dbReference>
<comment type="similarity">
    <text evidence="1 3">Belongs to the glycosyl hydrolase 56 family.</text>
</comment>
<dbReference type="OrthoDB" id="5796153at2759"/>
<dbReference type="SUPFAM" id="SSF51445">
    <property type="entry name" value="(Trans)glycosidases"/>
    <property type="match status" value="1"/>
</dbReference>
<evidence type="ECO:0000256" key="3">
    <source>
        <dbReference type="RuleBase" id="RU610713"/>
    </source>
</evidence>
<evidence type="ECO:0000313" key="5">
    <source>
        <dbReference type="Proteomes" id="UP000053660"/>
    </source>
</evidence>
<dbReference type="PRINTS" id="PR00846">
    <property type="entry name" value="GLHYDRLASE56"/>
</dbReference>
<sequence>MFSTIPDLSFHGEHIATFHEFTFGRYPYYKKYNASLPINEVHGVLNTTIKDHLEVEEFDITNRTDENFSGLGIIHFEEWRPLFDQNDWKEKQVFLNQSIALVWERNSTTGNETLIKNLAIEEFNEDAKDFFLKTIKLAKKLRPKAKWGFYGFPYCNYNAGRNGEYECDQK</sequence>
<dbReference type="Gene3D" id="3.20.20.70">
    <property type="entry name" value="Aldolase class I"/>
    <property type="match status" value="1"/>
</dbReference>
<dbReference type="InterPro" id="IPR018155">
    <property type="entry name" value="Hyaluronidase"/>
</dbReference>
<dbReference type="EC" id="3.2.1.35" evidence="3"/>
<keyword evidence="2" id="KW-1015">Disulfide bond</keyword>
<keyword evidence="5" id="KW-1185">Reference proteome</keyword>
<dbReference type="GO" id="GO:0030214">
    <property type="term" value="P:hyaluronan catabolic process"/>
    <property type="evidence" value="ECO:0007669"/>
    <property type="project" value="TreeGrafter"/>
</dbReference>
<dbReference type="GO" id="GO:0004415">
    <property type="term" value="F:hyalurononglucosaminidase activity"/>
    <property type="evidence" value="ECO:0007669"/>
    <property type="project" value="UniProtKB-UniRule"/>
</dbReference>
<protein>
    <recommendedName>
        <fullName evidence="3">Hyaluronidase</fullName>
        <ecNumber evidence="3">3.2.1.35</ecNumber>
    </recommendedName>
</protein>
<keyword evidence="3" id="KW-0378">Hydrolase</keyword>
<gene>
    <name evidence="4" type="ORF">OESDEN_20598</name>
</gene>
<feature type="non-terminal residue" evidence="4">
    <location>
        <position position="170"/>
    </location>
</feature>
<dbReference type="GO" id="GO:0005975">
    <property type="term" value="P:carbohydrate metabolic process"/>
    <property type="evidence" value="ECO:0007669"/>
    <property type="project" value="InterPro"/>
</dbReference>
<evidence type="ECO:0000256" key="1">
    <source>
        <dbReference type="ARBA" id="ARBA00008871"/>
    </source>
</evidence>
<evidence type="ECO:0000256" key="2">
    <source>
        <dbReference type="ARBA" id="ARBA00023157"/>
    </source>
</evidence>
<dbReference type="Pfam" id="PF01630">
    <property type="entry name" value="Glyco_hydro_56"/>
    <property type="match status" value="1"/>
</dbReference>
<name>A0A0B1S777_OESDE</name>
<dbReference type="PANTHER" id="PTHR11769:SF35">
    <property type="entry name" value="HYALURONIDASE"/>
    <property type="match status" value="1"/>
</dbReference>